<keyword evidence="2" id="KW-1185">Reference proteome</keyword>
<gene>
    <name evidence="1" type="ORF">GCM10022410_02590</name>
</gene>
<dbReference type="Pfam" id="PF12784">
    <property type="entry name" value="PDDEXK_2"/>
    <property type="match status" value="1"/>
</dbReference>
<evidence type="ECO:0008006" key="3">
    <source>
        <dbReference type="Google" id="ProtNLM"/>
    </source>
</evidence>
<dbReference type="EMBL" id="BAABDL010000014">
    <property type="protein sequence ID" value="GAA4058890.1"/>
    <property type="molecule type" value="Genomic_DNA"/>
</dbReference>
<reference evidence="2" key="1">
    <citation type="journal article" date="2019" name="Int. J. Syst. Evol. Microbiol.">
        <title>The Global Catalogue of Microorganisms (GCM) 10K type strain sequencing project: providing services to taxonomists for standard genome sequencing and annotation.</title>
        <authorList>
            <consortium name="The Broad Institute Genomics Platform"/>
            <consortium name="The Broad Institute Genome Sequencing Center for Infectious Disease"/>
            <person name="Wu L."/>
            <person name="Ma J."/>
        </authorList>
    </citation>
    <scope>NUCLEOTIDE SEQUENCE [LARGE SCALE GENOMIC DNA]</scope>
    <source>
        <strain evidence="2">JCM 17250</strain>
    </source>
</reference>
<dbReference type="Proteomes" id="UP001501734">
    <property type="component" value="Unassembled WGS sequence"/>
</dbReference>
<evidence type="ECO:0000313" key="2">
    <source>
        <dbReference type="Proteomes" id="UP001501734"/>
    </source>
</evidence>
<dbReference type="RefSeq" id="WP_344909619.1">
    <property type="nucleotide sequence ID" value="NZ_BAABDL010000014.1"/>
</dbReference>
<name>A0ABP7V450_9BACI</name>
<organism evidence="1 2">
    <name type="scientific">Amphibacillus indicireducens</name>
    <dbReference type="NCBI Taxonomy" id="1076330"/>
    <lineage>
        <taxon>Bacteria</taxon>
        <taxon>Bacillati</taxon>
        <taxon>Bacillota</taxon>
        <taxon>Bacilli</taxon>
        <taxon>Bacillales</taxon>
        <taxon>Bacillaceae</taxon>
        <taxon>Amphibacillus</taxon>
    </lineage>
</organism>
<sequence length="272" mass="32486">MEYERKFILLKQFESIFFQKTKGCQLVLRSFLNAILSKSLRGSIKEIASVQSQRCYFASDQQSSWLIDALIDERSHVTIRIQVHDHDYFQKQSSKFAINQRLGQISSTTQAERFMIHILNFNLLLESDHYHHRFQSTTPTYTSHRETQQIHYIELPKFTTERPQTTLEKWLYFICHLNDKQHPQRFIELVKQDPYFKLASHLSKRKINPPILIKEEPLNLIEWQYYGEQQEKERIALRMMRSDIPYEKIIEFTDLTLADLDELALTIPMLDS</sequence>
<accession>A0ABP7V450</accession>
<evidence type="ECO:0000313" key="1">
    <source>
        <dbReference type="EMBL" id="GAA4058890.1"/>
    </source>
</evidence>
<protein>
    <recommendedName>
        <fullName evidence="3">PD-(D/E)XK nuclease family transposase</fullName>
    </recommendedName>
</protein>
<comment type="caution">
    <text evidence="1">The sequence shown here is derived from an EMBL/GenBank/DDBJ whole genome shotgun (WGS) entry which is preliminary data.</text>
</comment>
<proteinExistence type="predicted"/>